<evidence type="ECO:0000256" key="1">
    <source>
        <dbReference type="SAM" id="MobiDB-lite"/>
    </source>
</evidence>
<dbReference type="Proteomes" id="UP000783213">
    <property type="component" value="Unassembled WGS sequence"/>
</dbReference>
<name>A0ABQ7IPQ4_9HELO</name>
<feature type="compositionally biased region" description="Basic and acidic residues" evidence="1">
    <location>
        <begin position="55"/>
        <end position="74"/>
    </location>
</feature>
<reference evidence="2 3" key="1">
    <citation type="journal article" date="2020" name="Genome Biol. Evol.">
        <title>Comparative genomics of Sclerotiniaceae.</title>
        <authorList>
            <person name="Valero Jimenez C.A."/>
            <person name="Steentjes M."/>
            <person name="Scholten O.E."/>
            <person name="Van Kan J.A.L."/>
        </authorList>
    </citation>
    <scope>NUCLEOTIDE SEQUENCE [LARGE SCALE GENOMIC DNA]</scope>
    <source>
        <strain evidence="2 3">B1</strain>
    </source>
</reference>
<dbReference type="RefSeq" id="XP_038811196.1">
    <property type="nucleotide sequence ID" value="XM_038952546.1"/>
</dbReference>
<evidence type="ECO:0000313" key="3">
    <source>
        <dbReference type="Proteomes" id="UP000783213"/>
    </source>
</evidence>
<accession>A0ABQ7IPQ4</accession>
<dbReference type="GeneID" id="62231699"/>
<proteinExistence type="predicted"/>
<keyword evidence="3" id="KW-1185">Reference proteome</keyword>
<feature type="compositionally biased region" description="Basic and acidic residues" evidence="1">
    <location>
        <begin position="81"/>
        <end position="94"/>
    </location>
</feature>
<comment type="caution">
    <text evidence="2">The sequence shown here is derived from an EMBL/GenBank/DDBJ whole genome shotgun (WGS) entry which is preliminary data.</text>
</comment>
<feature type="region of interest" description="Disordered" evidence="1">
    <location>
        <begin position="49"/>
        <end position="101"/>
    </location>
</feature>
<gene>
    <name evidence="2" type="ORF">EAE98_004925</name>
</gene>
<protein>
    <submittedName>
        <fullName evidence="2">Uncharacterized protein</fullName>
    </submittedName>
</protein>
<organism evidence="2 3">
    <name type="scientific">Botrytis deweyae</name>
    <dbReference type="NCBI Taxonomy" id="2478750"/>
    <lineage>
        <taxon>Eukaryota</taxon>
        <taxon>Fungi</taxon>
        <taxon>Dikarya</taxon>
        <taxon>Ascomycota</taxon>
        <taxon>Pezizomycotina</taxon>
        <taxon>Leotiomycetes</taxon>
        <taxon>Helotiales</taxon>
        <taxon>Sclerotiniaceae</taxon>
        <taxon>Botrytis</taxon>
    </lineage>
</organism>
<evidence type="ECO:0000313" key="2">
    <source>
        <dbReference type="EMBL" id="KAF7930525.1"/>
    </source>
</evidence>
<dbReference type="EMBL" id="RCSX01000009">
    <property type="protein sequence ID" value="KAF7930525.1"/>
    <property type="molecule type" value="Genomic_DNA"/>
</dbReference>
<sequence length="101" mass="11820">MGNGKWEMVNGEWSTVNGQWQMVQGDLPVDILKYHLDGGSIDLVMGRKRRGSMGRMEKKGKYGERIWRKGEREAKRKRRQEKGEKTGKGREDKNKKKKKNK</sequence>